<dbReference type="OrthoDB" id="514823at2759"/>
<keyword evidence="3" id="KW-0235">DNA replication</keyword>
<reference evidence="7" key="1">
    <citation type="journal article" date="2017" name="Nat. Microbiol.">
        <title>Global analysis of biosynthetic gene clusters reveals vast potential of secondary metabolite production in Penicillium species.</title>
        <authorList>
            <person name="Nielsen J.C."/>
            <person name="Grijseels S."/>
            <person name="Prigent S."/>
            <person name="Ji B."/>
            <person name="Dainat J."/>
            <person name="Nielsen K.F."/>
            <person name="Frisvad J.C."/>
            <person name="Workman M."/>
            <person name="Nielsen J."/>
        </authorList>
    </citation>
    <scope>NUCLEOTIDE SEQUENCE [LARGE SCALE GENOMIC DNA]</scope>
    <source>
        <strain evidence="7">IBT 24891</strain>
    </source>
</reference>
<dbReference type="Pfam" id="PF09507">
    <property type="entry name" value="CDC27"/>
    <property type="match status" value="1"/>
</dbReference>
<feature type="compositionally biased region" description="Acidic residues" evidence="5">
    <location>
        <begin position="314"/>
        <end position="332"/>
    </location>
</feature>
<evidence type="ECO:0000313" key="6">
    <source>
        <dbReference type="EMBL" id="OQE27664.1"/>
    </source>
</evidence>
<organism evidence="6 7">
    <name type="scientific">Penicillium steckii</name>
    <dbReference type="NCBI Taxonomy" id="303698"/>
    <lineage>
        <taxon>Eukaryota</taxon>
        <taxon>Fungi</taxon>
        <taxon>Dikarya</taxon>
        <taxon>Ascomycota</taxon>
        <taxon>Pezizomycotina</taxon>
        <taxon>Eurotiomycetes</taxon>
        <taxon>Eurotiomycetidae</taxon>
        <taxon>Eurotiales</taxon>
        <taxon>Aspergillaceae</taxon>
        <taxon>Penicillium</taxon>
    </lineage>
</organism>
<dbReference type="GO" id="GO:1904161">
    <property type="term" value="P:DNA synthesis involved in UV-damage excision repair"/>
    <property type="evidence" value="ECO:0007669"/>
    <property type="project" value="TreeGrafter"/>
</dbReference>
<dbReference type="STRING" id="303698.A0A1V6TNV7"/>
<feature type="compositionally biased region" description="Polar residues" evidence="5">
    <location>
        <begin position="82"/>
        <end position="97"/>
    </location>
</feature>
<accession>A0A1V6TNV7</accession>
<dbReference type="Proteomes" id="UP000191285">
    <property type="component" value="Unassembled WGS sequence"/>
</dbReference>
<dbReference type="InterPro" id="IPR041913">
    <property type="entry name" value="POLD3_sf"/>
</dbReference>
<feature type="compositionally biased region" description="Acidic residues" evidence="5">
    <location>
        <begin position="273"/>
        <end position="286"/>
    </location>
</feature>
<dbReference type="GO" id="GO:0006271">
    <property type="term" value="P:DNA strand elongation involved in DNA replication"/>
    <property type="evidence" value="ECO:0007669"/>
    <property type="project" value="TreeGrafter"/>
</dbReference>
<sequence>MDFKMYLAENVLNERRTVTYRSLGRALKVHASKAKQMLFEFHHNENAKKPQSVHATYVISGFQRPLEAPTTNGHAKDEDEVMQSSPYLPSSMPNREVQSSSPRVLSIIIAREEDLVDAKSTFQSISTIHIYSVQPTVLQDLNTLTDVCRETATAHAQDDPLECGGQWGMIQNRNVKRRAGVRPPPPAPKPNAEAAAPTKKPSQKEEAPTKPAGKAEETPQPTSESESQSSSKPATKTAPPKQKGSLFSSFAKAKPKQKTSTPAQSTEPSQDVVLDDASEEEQEELFPDSGDKPAAAAKRESKKDREEKLKQMMDDEDADDEEMPDADEEPEPEREPTPVEQPPPPKPAELKEEVTVQGGRRRGKRQIMKKRTVKDEEGYLVTREEPSWESFSEDEPAPPKKKPAVNVPKGKGGAKPGQGNIMSFFGKK</sequence>
<proteinExistence type="predicted"/>
<dbReference type="GO" id="GO:0043625">
    <property type="term" value="C:delta DNA polymerase complex"/>
    <property type="evidence" value="ECO:0007669"/>
    <property type="project" value="InterPro"/>
</dbReference>
<feature type="compositionally biased region" description="Basic and acidic residues" evidence="5">
    <location>
        <begin position="373"/>
        <end position="386"/>
    </location>
</feature>
<dbReference type="EMBL" id="MLKD01000004">
    <property type="protein sequence ID" value="OQE27664.1"/>
    <property type="molecule type" value="Genomic_DNA"/>
</dbReference>
<protein>
    <recommendedName>
        <fullName evidence="2">DNA polymerase delta subunit 3</fullName>
    </recommendedName>
</protein>
<dbReference type="AlphaFoldDB" id="A0A1V6TNV7"/>
<feature type="compositionally biased region" description="Low complexity" evidence="5">
    <location>
        <begin position="190"/>
        <end position="200"/>
    </location>
</feature>
<evidence type="ECO:0000256" key="3">
    <source>
        <dbReference type="ARBA" id="ARBA00022705"/>
    </source>
</evidence>
<keyword evidence="4" id="KW-0539">Nucleus</keyword>
<dbReference type="PANTHER" id="PTHR17598">
    <property type="entry name" value="DNA POLYMERASE DELTA SUBUNIT 3"/>
    <property type="match status" value="1"/>
</dbReference>
<feature type="compositionally biased region" description="Basic and acidic residues" evidence="5">
    <location>
        <begin position="202"/>
        <end position="217"/>
    </location>
</feature>
<feature type="region of interest" description="Disordered" evidence="5">
    <location>
        <begin position="178"/>
        <end position="428"/>
    </location>
</feature>
<feature type="compositionally biased region" description="Low complexity" evidence="5">
    <location>
        <begin position="218"/>
        <end position="241"/>
    </location>
</feature>
<keyword evidence="7" id="KW-1185">Reference proteome</keyword>
<dbReference type="GO" id="GO:0006297">
    <property type="term" value="P:nucleotide-excision repair, DNA gap filling"/>
    <property type="evidence" value="ECO:0007669"/>
    <property type="project" value="TreeGrafter"/>
</dbReference>
<dbReference type="PANTHER" id="PTHR17598:SF13">
    <property type="entry name" value="DNA POLYMERASE DELTA SUBUNIT 3"/>
    <property type="match status" value="1"/>
</dbReference>
<feature type="compositionally biased region" description="Basic residues" evidence="5">
    <location>
        <begin position="359"/>
        <end position="372"/>
    </location>
</feature>
<evidence type="ECO:0000256" key="1">
    <source>
        <dbReference type="ARBA" id="ARBA00004123"/>
    </source>
</evidence>
<evidence type="ECO:0000256" key="2">
    <source>
        <dbReference type="ARBA" id="ARBA00017589"/>
    </source>
</evidence>
<dbReference type="Gene3D" id="3.90.1030.20">
    <property type="entry name" value="DNA polymerase delta, p66 (Cdc27) subunit, wHTH domain"/>
    <property type="match status" value="1"/>
</dbReference>
<feature type="compositionally biased region" description="Polar residues" evidence="5">
    <location>
        <begin position="258"/>
        <end position="269"/>
    </location>
</feature>
<gene>
    <name evidence="6" type="ORF">PENSTE_c004G09941</name>
</gene>
<comment type="subcellular location">
    <subcellularLocation>
        <location evidence="1">Nucleus</location>
    </subcellularLocation>
</comment>
<name>A0A1V6TNV7_9EURO</name>
<evidence type="ECO:0000313" key="7">
    <source>
        <dbReference type="Proteomes" id="UP000191285"/>
    </source>
</evidence>
<dbReference type="InterPro" id="IPR019038">
    <property type="entry name" value="POLD3"/>
</dbReference>
<comment type="caution">
    <text evidence="6">The sequence shown here is derived from an EMBL/GenBank/DDBJ whole genome shotgun (WGS) entry which is preliminary data.</text>
</comment>
<feature type="compositionally biased region" description="Basic and acidic residues" evidence="5">
    <location>
        <begin position="297"/>
        <end position="313"/>
    </location>
</feature>
<evidence type="ECO:0000256" key="5">
    <source>
        <dbReference type="SAM" id="MobiDB-lite"/>
    </source>
</evidence>
<evidence type="ECO:0000256" key="4">
    <source>
        <dbReference type="ARBA" id="ARBA00023242"/>
    </source>
</evidence>
<dbReference type="GO" id="GO:0003887">
    <property type="term" value="F:DNA-directed DNA polymerase activity"/>
    <property type="evidence" value="ECO:0007669"/>
    <property type="project" value="TreeGrafter"/>
</dbReference>
<feature type="region of interest" description="Disordered" evidence="5">
    <location>
        <begin position="68"/>
        <end position="97"/>
    </location>
</feature>